<dbReference type="SMART" id="SM00248">
    <property type="entry name" value="ANK"/>
    <property type="match status" value="6"/>
</dbReference>
<dbReference type="InterPro" id="IPR036770">
    <property type="entry name" value="Ankyrin_rpt-contain_sf"/>
</dbReference>
<accession>A0A5N6KK09</accession>
<keyword evidence="6" id="KW-0040">ANK repeat</keyword>
<dbReference type="PROSITE" id="PS50297">
    <property type="entry name" value="ANK_REP_REGION"/>
    <property type="match status" value="1"/>
</dbReference>
<keyword evidence="4 5" id="KW-0408">Iron</keyword>
<evidence type="ECO:0000256" key="6">
    <source>
        <dbReference type="PROSITE-ProRule" id="PRU00023"/>
    </source>
</evidence>
<dbReference type="PANTHER" id="PTHR10543:SF89">
    <property type="entry name" value="CAROTENOID 9,10(9',10')-CLEAVAGE DIOXYGENASE 1"/>
    <property type="match status" value="1"/>
</dbReference>
<evidence type="ECO:0000313" key="8">
    <source>
        <dbReference type="EMBL" id="KAB8304114.1"/>
    </source>
</evidence>
<sequence>MKSSLIPDILLYNLPQEVVRLIFNQILDTLGPIEAFKVRTISKKFNEEILDAFQQSYTSDVWPSGPVNRFIAGLLLQGKHMSARMMARLIYAKLKKEPRHRILSSIDKAIHYVYEHSSKIDTHVDLFSFQICETVASNLYWSDDGSLGFLERSLGFDSNVHHRAMMKSDGSLDSHPFSVSDENDVHNKLGAAIVAGDIDIFKSLLSAHPNIDINKKTKYFGSLFHLSALFGCIEFINLLLAMGADPTIIQDGFLFNFRVDAAILVPSQGSVLQIASREGHFCVVQALLSEDYISKINCADYIFAIFGALRSRHEKIAQFLLEMIPQDTKCQYWLRNHLCFRQQMYKQACYSGCEAFATLMLKTDIDIDIKEIYHYLDGWEIFDATDGLSPVELASIHGHHRVIRILLDSKVKHDTLRHRITNISGYTEPISSLQIACTQGHEEVVQVLLDNGTKLDSLDVYLAFVQASRVGQVGIMKLFLKNGLDLNMDIPKESPDIYPVGRVMTTRLSIGGRAFISAFVNVMTTSIEVLATAGVSIVSTPYRHEEEIKILTRIKKPKHHDELHAGGEVTDYGVPVRRLVFSKADPSTDTPQTPGKQCCAIIRNTKTKFGNTIHHLQIQHCASPQTGYFGSYGRRLDEEEYGVLSYRFAQLFPLNLQPFDTTTHPPPKTKMTTPNDSSSSTTALPTQPSKITSPLKATSIPANTKSLTSNWPKTHDLAGSNLPCRLEGEIGSLAILGTIPPEINGTFYRITCDPFVPPHPQNIPLDGDGHISAFRFHHGVVDMKLRYIETERYKLERRAQRALFGLYRNPYTHHPCVRAAVDSTANTNLVMWAGKLLGLKEAALPYEVDGDTLETVGYDPFGSEGVKSKTFTGHPKVDPFTEELVVFGYEAKGLATLDVVTYTLDKMGKKVEELWLQSPWCAFIHDCAITENWLILVCWCFEADIERMKKGGQHWAWDYEKPATFIIVPRRRSTPLPGGWKKGETRYYEWKNCMPVHTAGAWEGKDDGRMPSPDTKGDFVRWEFDLNQLSGSKIPVPLMVLDIPCEFPRIDERFMTKEYEWVFLDVFIPEESDRKNNIYQGLNGLAMHSNRTNETRYFYAGEDSHVQEPVFIPRSKDAKEGDGWVVAMIEKRIANRCDLVVIDTRDFEKAIAVIELPFHIKAQVHGNWVEATETQGKESLVRQMDEIKISGRGALEPMI</sequence>
<evidence type="ECO:0000313" key="9">
    <source>
        <dbReference type="Proteomes" id="UP000326757"/>
    </source>
</evidence>
<proteinExistence type="inferred from homology"/>
<reference evidence="8 9" key="1">
    <citation type="submission" date="2019-06" db="EMBL/GenBank/DDBJ databases">
        <title>Genome Sequence of the Brown Rot Fungal Pathogen Monilinia laxa.</title>
        <authorList>
            <person name="De Miccolis Angelini R.M."/>
            <person name="Landi L."/>
            <person name="Abate D."/>
            <person name="Pollastro S."/>
            <person name="Romanazzi G."/>
            <person name="Faretra F."/>
        </authorList>
    </citation>
    <scope>NUCLEOTIDE SEQUENCE [LARGE SCALE GENOMIC DNA]</scope>
    <source>
        <strain evidence="8 9">Mlax316</strain>
    </source>
</reference>
<name>A0A5N6KK09_MONLA</name>
<dbReference type="GO" id="GO:0010436">
    <property type="term" value="F:carotenoid dioxygenase activity"/>
    <property type="evidence" value="ECO:0007669"/>
    <property type="project" value="TreeGrafter"/>
</dbReference>
<evidence type="ECO:0000256" key="7">
    <source>
        <dbReference type="SAM" id="MobiDB-lite"/>
    </source>
</evidence>
<feature type="region of interest" description="Disordered" evidence="7">
    <location>
        <begin position="658"/>
        <end position="694"/>
    </location>
</feature>
<comment type="cofactor">
    <cofactor evidence="5">
        <name>Fe(2+)</name>
        <dbReference type="ChEBI" id="CHEBI:29033"/>
    </cofactor>
    <text evidence="5">Binds 1 Fe(2+) ion per subunit.</text>
</comment>
<keyword evidence="2 5" id="KW-0479">Metal-binding</keyword>
<evidence type="ECO:0000256" key="4">
    <source>
        <dbReference type="ARBA" id="ARBA00023004"/>
    </source>
</evidence>
<keyword evidence="9" id="KW-1185">Reference proteome</keyword>
<evidence type="ECO:0000256" key="5">
    <source>
        <dbReference type="PIRSR" id="PIRSR604294-1"/>
    </source>
</evidence>
<feature type="compositionally biased region" description="Polar residues" evidence="7">
    <location>
        <begin position="675"/>
        <end position="694"/>
    </location>
</feature>
<feature type="binding site" evidence="5">
    <location>
        <position position="1165"/>
    </location>
    <ligand>
        <name>Fe cation</name>
        <dbReference type="ChEBI" id="CHEBI:24875"/>
        <note>catalytic</note>
    </ligand>
</feature>
<protein>
    <submittedName>
        <fullName evidence="8">Uncharacterized protein</fullName>
    </submittedName>
</protein>
<dbReference type="InterPro" id="IPR004294">
    <property type="entry name" value="Carotenoid_Oase"/>
</dbReference>
<feature type="repeat" description="ANK" evidence="6">
    <location>
        <begin position="428"/>
        <end position="460"/>
    </location>
</feature>
<dbReference type="GO" id="GO:0046872">
    <property type="term" value="F:metal ion binding"/>
    <property type="evidence" value="ECO:0007669"/>
    <property type="project" value="UniProtKB-KW"/>
</dbReference>
<dbReference type="OrthoDB" id="1069523at2759"/>
<dbReference type="InterPro" id="IPR002110">
    <property type="entry name" value="Ankyrin_rpt"/>
</dbReference>
<comment type="similarity">
    <text evidence="1">Belongs to the carotenoid oxygenase family.</text>
</comment>
<dbReference type="Pfam" id="PF03055">
    <property type="entry name" value="RPE65"/>
    <property type="match status" value="1"/>
</dbReference>
<feature type="binding site" evidence="5">
    <location>
        <position position="925"/>
    </location>
    <ligand>
        <name>Fe cation</name>
        <dbReference type="ChEBI" id="CHEBI:24875"/>
        <note>catalytic</note>
    </ligand>
</feature>
<organism evidence="8 9">
    <name type="scientific">Monilinia laxa</name>
    <name type="common">Brown rot fungus</name>
    <name type="synonym">Sclerotinia laxa</name>
    <dbReference type="NCBI Taxonomy" id="61186"/>
    <lineage>
        <taxon>Eukaryota</taxon>
        <taxon>Fungi</taxon>
        <taxon>Dikarya</taxon>
        <taxon>Ascomycota</taxon>
        <taxon>Pezizomycotina</taxon>
        <taxon>Leotiomycetes</taxon>
        <taxon>Helotiales</taxon>
        <taxon>Sclerotiniaceae</taxon>
        <taxon>Monilinia</taxon>
    </lineage>
</organism>
<evidence type="ECO:0000256" key="2">
    <source>
        <dbReference type="ARBA" id="ARBA00022723"/>
    </source>
</evidence>
<evidence type="ECO:0000256" key="1">
    <source>
        <dbReference type="ARBA" id="ARBA00006787"/>
    </source>
</evidence>
<gene>
    <name evidence="8" type="ORF">EYC80_003534</name>
</gene>
<dbReference type="Gene3D" id="1.25.40.20">
    <property type="entry name" value="Ankyrin repeat-containing domain"/>
    <property type="match status" value="2"/>
</dbReference>
<dbReference type="SUPFAM" id="SSF48403">
    <property type="entry name" value="Ankyrin repeat"/>
    <property type="match status" value="1"/>
</dbReference>
<comment type="caution">
    <text evidence="8">The sequence shown here is derived from an EMBL/GenBank/DDBJ whole genome shotgun (WGS) entry which is preliminary data.</text>
</comment>
<dbReference type="Proteomes" id="UP000326757">
    <property type="component" value="Unassembled WGS sequence"/>
</dbReference>
<feature type="binding site" evidence="5">
    <location>
        <position position="874"/>
    </location>
    <ligand>
        <name>Fe cation</name>
        <dbReference type="ChEBI" id="CHEBI:24875"/>
        <note>catalytic</note>
    </ligand>
</feature>
<dbReference type="AlphaFoldDB" id="A0A5N6KK09"/>
<dbReference type="GO" id="GO:0016121">
    <property type="term" value="P:carotene catabolic process"/>
    <property type="evidence" value="ECO:0007669"/>
    <property type="project" value="TreeGrafter"/>
</dbReference>
<dbReference type="PROSITE" id="PS50088">
    <property type="entry name" value="ANK_REPEAT"/>
    <property type="match status" value="1"/>
</dbReference>
<keyword evidence="3" id="KW-0560">Oxidoreductase</keyword>
<dbReference type="EMBL" id="VIGI01000001">
    <property type="protein sequence ID" value="KAB8304114.1"/>
    <property type="molecule type" value="Genomic_DNA"/>
</dbReference>
<dbReference type="PANTHER" id="PTHR10543">
    <property type="entry name" value="BETA-CAROTENE DIOXYGENASE"/>
    <property type="match status" value="1"/>
</dbReference>
<evidence type="ECO:0000256" key="3">
    <source>
        <dbReference type="ARBA" id="ARBA00023002"/>
    </source>
</evidence>